<evidence type="ECO:0008006" key="3">
    <source>
        <dbReference type="Google" id="ProtNLM"/>
    </source>
</evidence>
<evidence type="ECO:0000313" key="2">
    <source>
        <dbReference type="Proteomes" id="UP000821853"/>
    </source>
</evidence>
<proteinExistence type="predicted"/>
<dbReference type="Gene3D" id="4.10.60.10">
    <property type="entry name" value="Zinc finger, CCHC-type"/>
    <property type="match status" value="1"/>
</dbReference>
<gene>
    <name evidence="1" type="ORF">HPB48_003229</name>
</gene>
<dbReference type="VEuPathDB" id="VectorBase:HLOH_050675"/>
<dbReference type="AlphaFoldDB" id="A0A9J6FVD9"/>
<organism evidence="1 2">
    <name type="scientific">Haemaphysalis longicornis</name>
    <name type="common">Bush tick</name>
    <dbReference type="NCBI Taxonomy" id="44386"/>
    <lineage>
        <taxon>Eukaryota</taxon>
        <taxon>Metazoa</taxon>
        <taxon>Ecdysozoa</taxon>
        <taxon>Arthropoda</taxon>
        <taxon>Chelicerata</taxon>
        <taxon>Arachnida</taxon>
        <taxon>Acari</taxon>
        <taxon>Parasitiformes</taxon>
        <taxon>Ixodida</taxon>
        <taxon>Ixodoidea</taxon>
        <taxon>Ixodidae</taxon>
        <taxon>Haemaphysalinae</taxon>
        <taxon>Haemaphysalis</taxon>
    </lineage>
</organism>
<reference evidence="1 2" key="1">
    <citation type="journal article" date="2020" name="Cell">
        <title>Large-Scale Comparative Analyses of Tick Genomes Elucidate Their Genetic Diversity and Vector Capacities.</title>
        <authorList>
            <consortium name="Tick Genome and Microbiome Consortium (TIGMIC)"/>
            <person name="Jia N."/>
            <person name="Wang J."/>
            <person name="Shi W."/>
            <person name="Du L."/>
            <person name="Sun Y."/>
            <person name="Zhan W."/>
            <person name="Jiang J.F."/>
            <person name="Wang Q."/>
            <person name="Zhang B."/>
            <person name="Ji P."/>
            <person name="Bell-Sakyi L."/>
            <person name="Cui X.M."/>
            <person name="Yuan T.T."/>
            <person name="Jiang B.G."/>
            <person name="Yang W.F."/>
            <person name="Lam T.T."/>
            <person name="Chang Q.C."/>
            <person name="Ding S.J."/>
            <person name="Wang X.J."/>
            <person name="Zhu J.G."/>
            <person name="Ruan X.D."/>
            <person name="Zhao L."/>
            <person name="Wei J.T."/>
            <person name="Ye R.Z."/>
            <person name="Que T.C."/>
            <person name="Du C.H."/>
            <person name="Zhou Y.H."/>
            <person name="Cheng J.X."/>
            <person name="Dai P.F."/>
            <person name="Guo W.B."/>
            <person name="Han X.H."/>
            <person name="Huang E.J."/>
            <person name="Li L.F."/>
            <person name="Wei W."/>
            <person name="Gao Y.C."/>
            <person name="Liu J.Z."/>
            <person name="Shao H.Z."/>
            <person name="Wang X."/>
            <person name="Wang C.C."/>
            <person name="Yang T.C."/>
            <person name="Huo Q.B."/>
            <person name="Li W."/>
            <person name="Chen H.Y."/>
            <person name="Chen S.E."/>
            <person name="Zhou L.G."/>
            <person name="Ni X.B."/>
            <person name="Tian J.H."/>
            <person name="Sheng Y."/>
            <person name="Liu T."/>
            <person name="Pan Y.S."/>
            <person name="Xia L.Y."/>
            <person name="Li J."/>
            <person name="Zhao F."/>
            <person name="Cao W.C."/>
        </authorList>
    </citation>
    <scope>NUCLEOTIDE SEQUENCE [LARGE SCALE GENOMIC DNA]</scope>
    <source>
        <strain evidence="1">HaeL-2018</strain>
    </source>
</reference>
<sequence length="112" mass="12232">MEYFKCHKLGHFVRQCSQHGICGERRDGDFGLSGGVRVGDGYSGRIHYKLHTKCHTSATGQETLQGNAMMLRTGVEAATGLATSPRTASTDQGEIFCYNCGKMGYIASEYND</sequence>
<name>A0A9J6FVD9_HAELO</name>
<dbReference type="EMBL" id="JABSTR010000004">
    <property type="protein sequence ID" value="KAH9367210.1"/>
    <property type="molecule type" value="Genomic_DNA"/>
</dbReference>
<comment type="caution">
    <text evidence="1">The sequence shown here is derived from an EMBL/GenBank/DDBJ whole genome shotgun (WGS) entry which is preliminary data.</text>
</comment>
<keyword evidence="2" id="KW-1185">Reference proteome</keyword>
<accession>A0A9J6FVD9</accession>
<evidence type="ECO:0000313" key="1">
    <source>
        <dbReference type="EMBL" id="KAH9367210.1"/>
    </source>
</evidence>
<dbReference type="Proteomes" id="UP000821853">
    <property type="component" value="Chromosome 2"/>
</dbReference>
<protein>
    <recommendedName>
        <fullName evidence="3">CCHC-type domain-containing protein</fullName>
    </recommendedName>
</protein>